<name>A0AAU7JBH1_9HYPH</name>
<dbReference type="GO" id="GO:0009132">
    <property type="term" value="P:nucleoside diphosphate metabolic process"/>
    <property type="evidence" value="ECO:0007669"/>
    <property type="project" value="InterPro"/>
</dbReference>
<dbReference type="PROSITE" id="PS01293">
    <property type="entry name" value="NUDIX_COA"/>
    <property type="match status" value="1"/>
</dbReference>
<organism evidence="9">
    <name type="scientific">Alsobacter sp. KACC 23698</name>
    <dbReference type="NCBI Taxonomy" id="3149229"/>
    <lineage>
        <taxon>Bacteria</taxon>
        <taxon>Pseudomonadati</taxon>
        <taxon>Pseudomonadota</taxon>
        <taxon>Alphaproteobacteria</taxon>
        <taxon>Hyphomicrobiales</taxon>
        <taxon>Alsobacteraceae</taxon>
        <taxon>Alsobacter</taxon>
    </lineage>
</organism>
<evidence type="ECO:0000256" key="1">
    <source>
        <dbReference type="ARBA" id="ARBA00001936"/>
    </source>
</evidence>
<comment type="cofactor">
    <cofactor evidence="1">
        <name>Mn(2+)</name>
        <dbReference type="ChEBI" id="CHEBI:29035"/>
    </cofactor>
</comment>
<evidence type="ECO:0000256" key="3">
    <source>
        <dbReference type="ARBA" id="ARBA00006506"/>
    </source>
</evidence>
<dbReference type="PROSITE" id="PS51462">
    <property type="entry name" value="NUDIX"/>
    <property type="match status" value="1"/>
</dbReference>
<evidence type="ECO:0000256" key="7">
    <source>
        <dbReference type="ARBA" id="ARBA00023211"/>
    </source>
</evidence>
<accession>A0AAU7JBH1</accession>
<dbReference type="RefSeq" id="WP_406854505.1">
    <property type="nucleotide sequence ID" value="NZ_CP157484.1"/>
</dbReference>
<proteinExistence type="inferred from homology"/>
<dbReference type="InterPro" id="IPR015797">
    <property type="entry name" value="NUDIX_hydrolase-like_dom_sf"/>
</dbReference>
<evidence type="ECO:0000256" key="6">
    <source>
        <dbReference type="ARBA" id="ARBA00022842"/>
    </source>
</evidence>
<evidence type="ECO:0000256" key="2">
    <source>
        <dbReference type="ARBA" id="ARBA00001946"/>
    </source>
</evidence>
<comment type="cofactor">
    <cofactor evidence="2">
        <name>Mg(2+)</name>
        <dbReference type="ChEBI" id="CHEBI:18420"/>
    </cofactor>
</comment>
<dbReference type="PANTHER" id="PTHR12992">
    <property type="entry name" value="NUDIX HYDROLASE"/>
    <property type="match status" value="1"/>
</dbReference>
<evidence type="ECO:0000313" key="9">
    <source>
        <dbReference type="EMBL" id="XBO37680.1"/>
    </source>
</evidence>
<dbReference type="GO" id="GO:0030145">
    <property type="term" value="F:manganese ion binding"/>
    <property type="evidence" value="ECO:0007669"/>
    <property type="project" value="InterPro"/>
</dbReference>
<keyword evidence="5" id="KW-0378">Hydrolase</keyword>
<comment type="similarity">
    <text evidence="3">Belongs to the Nudix hydrolase family. PCD1 subfamily.</text>
</comment>
<dbReference type="SUPFAM" id="SSF55811">
    <property type="entry name" value="Nudix"/>
    <property type="match status" value="1"/>
</dbReference>
<dbReference type="Gene3D" id="3.90.79.10">
    <property type="entry name" value="Nucleoside Triphosphate Pyrophosphohydrolase"/>
    <property type="match status" value="1"/>
</dbReference>
<evidence type="ECO:0000259" key="8">
    <source>
        <dbReference type="PROSITE" id="PS51462"/>
    </source>
</evidence>
<dbReference type="NCBIfam" id="NF007980">
    <property type="entry name" value="PRK10707.1"/>
    <property type="match status" value="1"/>
</dbReference>
<feature type="domain" description="Nudix hydrolase" evidence="8">
    <location>
        <begin position="58"/>
        <end position="194"/>
    </location>
</feature>
<keyword evidence="7" id="KW-0464">Manganese</keyword>
<dbReference type="GO" id="GO:0010945">
    <property type="term" value="F:coenzyme A diphosphatase activity"/>
    <property type="evidence" value="ECO:0007669"/>
    <property type="project" value="InterPro"/>
</dbReference>
<protein>
    <submittedName>
        <fullName evidence="9">CoA pyrophosphatase</fullName>
    </submittedName>
</protein>
<dbReference type="EMBL" id="CP157484">
    <property type="protein sequence ID" value="XBO37680.1"/>
    <property type="molecule type" value="Genomic_DNA"/>
</dbReference>
<dbReference type="PANTHER" id="PTHR12992:SF11">
    <property type="entry name" value="MITOCHONDRIAL COENZYME A DIPHOSPHATASE NUDT8"/>
    <property type="match status" value="1"/>
</dbReference>
<dbReference type="GO" id="GO:0000287">
    <property type="term" value="F:magnesium ion binding"/>
    <property type="evidence" value="ECO:0007669"/>
    <property type="project" value="InterPro"/>
</dbReference>
<reference evidence="9" key="1">
    <citation type="submission" date="2024-05" db="EMBL/GenBank/DDBJ databases">
        <authorList>
            <person name="Kim S."/>
            <person name="Heo J."/>
            <person name="Choi H."/>
            <person name="Choi Y."/>
            <person name="Kwon S.-W."/>
            <person name="Kim Y."/>
        </authorList>
    </citation>
    <scope>NUCLEOTIDE SEQUENCE</scope>
    <source>
        <strain evidence="9">KACC 23698</strain>
    </source>
</reference>
<dbReference type="InterPro" id="IPR000059">
    <property type="entry name" value="NUDIX_hydrolase_NudL_CS"/>
</dbReference>
<dbReference type="CDD" id="cd03426">
    <property type="entry name" value="NUDIX_CoAse_Nudt7"/>
    <property type="match status" value="1"/>
</dbReference>
<dbReference type="InterPro" id="IPR045121">
    <property type="entry name" value="CoAse"/>
</dbReference>
<evidence type="ECO:0000256" key="4">
    <source>
        <dbReference type="ARBA" id="ARBA00022723"/>
    </source>
</evidence>
<evidence type="ECO:0000256" key="5">
    <source>
        <dbReference type="ARBA" id="ARBA00022801"/>
    </source>
</evidence>
<sequence length="221" mass="24435">MTVPHSVIETPFAAEALETRARQRLRLEPPEHAFDPARIPERGDHQLAPMLSPDGALHRPAAVLVPVVAHRGDATVLLTRRASHLRDHSGQVAFPGGKIDAKDASPVAAALREAREEIGLASERVRPLGYLDAYLTSTGFRVLPVLAIVEAGTALTINPNEVDVAFEVPLAFLMDPANHQRHAREWKGSLRHYYAMPYGEHYIWGATAGMLRNMYERLYAE</sequence>
<dbReference type="InterPro" id="IPR000086">
    <property type="entry name" value="NUDIX_hydrolase_dom"/>
</dbReference>
<keyword evidence="4" id="KW-0479">Metal-binding</keyword>
<gene>
    <name evidence="9" type="ORF">ABEG18_18400</name>
</gene>
<keyword evidence="6" id="KW-0460">Magnesium</keyword>
<dbReference type="AlphaFoldDB" id="A0AAU7JBH1"/>
<dbReference type="Pfam" id="PF00293">
    <property type="entry name" value="NUDIX"/>
    <property type="match status" value="1"/>
</dbReference>